<evidence type="ECO:0000256" key="1">
    <source>
        <dbReference type="SAM" id="Coils"/>
    </source>
</evidence>
<protein>
    <submittedName>
        <fullName evidence="3">Uncharacterized protein</fullName>
    </submittedName>
</protein>
<feature type="region of interest" description="Disordered" evidence="2">
    <location>
        <begin position="936"/>
        <end position="957"/>
    </location>
</feature>
<reference evidence="3" key="2">
    <citation type="submission" date="2013-10" db="EMBL/GenBank/DDBJ databases">
        <authorList>
            <person name="Aslett M."/>
        </authorList>
    </citation>
    <scope>NUCLEOTIDE SEQUENCE [LARGE SCALE GENOMIC DNA]</scope>
    <source>
        <strain evidence="3">Houghton</strain>
    </source>
</reference>
<feature type="coiled-coil region" evidence="1">
    <location>
        <begin position="273"/>
        <end position="300"/>
    </location>
</feature>
<dbReference type="OMA" id="QHRHAWA"/>
<feature type="region of interest" description="Disordered" evidence="2">
    <location>
        <begin position="329"/>
        <end position="384"/>
    </location>
</feature>
<gene>
    <name evidence="3" type="ORF">ETH_00019590</name>
</gene>
<evidence type="ECO:0000256" key="2">
    <source>
        <dbReference type="SAM" id="MobiDB-lite"/>
    </source>
</evidence>
<feature type="compositionally biased region" description="Pro residues" evidence="2">
    <location>
        <begin position="106"/>
        <end position="125"/>
    </location>
</feature>
<dbReference type="OrthoDB" id="346473at2759"/>
<keyword evidence="4" id="KW-1185">Reference proteome</keyword>
<feature type="compositionally biased region" description="Basic and acidic residues" evidence="2">
    <location>
        <begin position="350"/>
        <end position="359"/>
    </location>
</feature>
<feature type="compositionally biased region" description="Basic and acidic residues" evidence="2">
    <location>
        <begin position="945"/>
        <end position="956"/>
    </location>
</feature>
<feature type="region of interest" description="Disordered" evidence="2">
    <location>
        <begin position="1290"/>
        <end position="1313"/>
    </location>
</feature>
<dbReference type="EMBL" id="HG675163">
    <property type="protein sequence ID" value="CDJ40482.1"/>
    <property type="molecule type" value="Genomic_DNA"/>
</dbReference>
<proteinExistence type="predicted"/>
<accession>U6KQW6</accession>
<keyword evidence="1" id="KW-0175">Coiled coil</keyword>
<feature type="region of interest" description="Disordered" evidence="2">
    <location>
        <begin position="1140"/>
        <end position="1186"/>
    </location>
</feature>
<dbReference type="RefSeq" id="XP_013231232.1">
    <property type="nucleotide sequence ID" value="XM_013375778.1"/>
</dbReference>
<reference evidence="3" key="1">
    <citation type="submission" date="2013-10" db="EMBL/GenBank/DDBJ databases">
        <title>Genomic analysis of the causative agents of coccidiosis in chickens.</title>
        <authorList>
            <person name="Reid A.J."/>
            <person name="Blake D."/>
            <person name="Billington K."/>
            <person name="Browne H."/>
            <person name="Dunn M."/>
            <person name="Hung S."/>
            <person name="Kawahara F."/>
            <person name="Miranda-Saavedra D."/>
            <person name="Mourier T."/>
            <person name="Nagra H."/>
            <person name="Otto T.D."/>
            <person name="Rawlings N."/>
            <person name="Sanchez A."/>
            <person name="Sanders M."/>
            <person name="Subramaniam C."/>
            <person name="Tay Y."/>
            <person name="Dear P."/>
            <person name="Doerig C."/>
            <person name="Gruber A."/>
            <person name="Parkinson J."/>
            <person name="Shirley M."/>
            <person name="Wan K.L."/>
            <person name="Berriman M."/>
            <person name="Tomley F."/>
            <person name="Pain A."/>
        </authorList>
    </citation>
    <scope>NUCLEOTIDE SEQUENCE [LARGE SCALE GENOMIC DNA]</scope>
    <source>
        <strain evidence="3">Houghton</strain>
    </source>
</reference>
<evidence type="ECO:0000313" key="4">
    <source>
        <dbReference type="Proteomes" id="UP000030747"/>
    </source>
</evidence>
<sequence length="1404" mass="153337">MEVPAARLDGPSGAPLEIPTPRRYNAGSKAGAPPVGIELNDANSPAHIPIASQPAPCALPDSKGRSSRLLPGRQRILASAARQLAASESLVEGLDLCAVDIDTHSLPPPASLPSPQQPQDDPPPSPRHRKQALELLRLNALLQAAVGAEEDLVIVGLHQVGTQHRHAWAACIAAAFSAAEGEAATAIRMHLLGPDGSVAGGGSGAAARRTTSLTHYEQIVPLDACPHHNQLLLVYVHPGHLSKVTLLSIAKSRLGSYCCHELQQNYKFQWGLSIAAEEELRKQLELRKKQEQQHRQQQQQYRMDVFFNFNNIFGLSEYTAVGATTSEAADPAAELPATEGTTSVTGDGEQAERARERCLEPPSLSSWDLRQQQRGQQQRRADGICHSRTCPTRARDSCRPSEEAVGNTTGSISSSGHVAACGCEFFREVFAYGGMAARVLIGATPVVFACVDLKQTEEALEPCDEVPACLSGPSRGQVEGVSVQAAAGAAGRASPRESCGGASAEDNEGAVAWRKFVIRALQRQQLLAVLSDLRFETDSGWASALELKPLLLLGACQQGWLQTGGSPYSFDTESHSGPHSAAAERQQRLRELEQLGISTADDARFFFCRIPEKAGSQVLSFGESGRAAEWRRPAWRRRCSDEFKHREGVIARFCLRWMSCRLLVETVDAERVKKECNELRKILKFVRILLVQQEGRCLSKLLVDPPLLQLPPVRPFEPMELKISLSNPHETLPTAYAVYCLADSGRSIVPLSQVSYWHGALWRKWEGRTWEGQSLISANSRESEIQTTPDAQPLLDHEQQQLVERERQRLCEETLRETSGQGATTPRAAPLATSKTEAASKKTDADAVLRKRIRLERWLLMDSLHGFLRGGETRVVSMILNIQEGIYSAHEFACGVLVLRLVDSRQDFFCCLASSLMPALLGAELQPLAMLGRRNLLGPSDTSEEEHTQGKDHSSHLDALTEVNVPSLGVDGAEAPVQSAETEASTESTSLLPLPKELWWLLMHLHTKAKTVFATAARESPQWRDNHRQRCQWKYHQNEQQEEGHSEVYQLCSEGKSSCAGINNEDNNLSDSFFSGSSLCKKHEKQLLDVEGTVCTEGWLAADIAEFLCITGGETLKWPSFLAGADTYLQPQRGVPVAQRAENGADNLTRSNPCGNTRQRRQKKPGDSEATNRNAADDTTSCSVSHDEPTKREVFFLRACLERGIEIPQGVSICAALALLEEWGATCCFFPSEFAVQDVQTDNLHLLCRAILLSLPAVHRNAFISIISALNELLRAAAYSRISHGVAPRREAPIEQQHSPEGSSFTSGAEQTARPSAAPKSAEKLAGCCPTDVRTATAACVQLCTGAVISGIRGGSAQRVACLESEDTSQLFRQALLLWTGSWLMKSCRPVLRHAVLDHFIAPI</sequence>
<evidence type="ECO:0000313" key="3">
    <source>
        <dbReference type="EMBL" id="CDJ40482.1"/>
    </source>
</evidence>
<feature type="region of interest" description="Disordered" evidence="2">
    <location>
        <begin position="814"/>
        <end position="838"/>
    </location>
</feature>
<dbReference type="GeneID" id="25253047"/>
<feature type="region of interest" description="Disordered" evidence="2">
    <location>
        <begin position="1"/>
        <end position="68"/>
    </location>
</feature>
<feature type="compositionally biased region" description="Polar residues" evidence="2">
    <location>
        <begin position="1169"/>
        <end position="1184"/>
    </location>
</feature>
<feature type="region of interest" description="Disordered" evidence="2">
    <location>
        <begin position="105"/>
        <end position="128"/>
    </location>
</feature>
<dbReference type="VEuPathDB" id="ToxoDB:ETH_00019590"/>
<feature type="compositionally biased region" description="Polar residues" evidence="2">
    <location>
        <begin position="1146"/>
        <end position="1157"/>
    </location>
</feature>
<name>U6KQW6_EIMTE</name>
<feature type="compositionally biased region" description="Polar residues" evidence="2">
    <location>
        <begin position="1296"/>
        <end position="1313"/>
    </location>
</feature>
<dbReference type="VEuPathDB" id="ToxoDB:ETH2_1226500"/>
<dbReference type="Proteomes" id="UP000030747">
    <property type="component" value="Unassembled WGS sequence"/>
</dbReference>
<organism evidence="3 4">
    <name type="scientific">Eimeria tenella</name>
    <name type="common">Coccidian parasite</name>
    <dbReference type="NCBI Taxonomy" id="5802"/>
    <lineage>
        <taxon>Eukaryota</taxon>
        <taxon>Sar</taxon>
        <taxon>Alveolata</taxon>
        <taxon>Apicomplexa</taxon>
        <taxon>Conoidasida</taxon>
        <taxon>Coccidia</taxon>
        <taxon>Eucoccidiorida</taxon>
        <taxon>Eimeriorina</taxon>
        <taxon>Eimeriidae</taxon>
        <taxon>Eimeria</taxon>
    </lineage>
</organism>